<dbReference type="InterPro" id="IPR019196">
    <property type="entry name" value="ABC_transp_unknown"/>
</dbReference>
<keyword evidence="2" id="KW-0812">Transmembrane</keyword>
<accession>A0AAE3VF47</accession>
<dbReference type="EMBL" id="JAUSVL010000001">
    <property type="protein sequence ID" value="MDQ0289185.1"/>
    <property type="molecule type" value="Genomic_DNA"/>
</dbReference>
<dbReference type="Proteomes" id="UP001238163">
    <property type="component" value="Unassembled WGS sequence"/>
</dbReference>
<gene>
    <name evidence="5" type="ORF">J3R75_001292</name>
</gene>
<protein>
    <submittedName>
        <fullName evidence="5">ABC-type uncharacterized transport system involved in gliding motility auxiliary subunit</fullName>
    </submittedName>
</protein>
<reference evidence="5" key="1">
    <citation type="submission" date="2023-07" db="EMBL/GenBank/DDBJ databases">
        <title>Genomic Encyclopedia of Type Strains, Phase IV (KMG-IV): sequencing the most valuable type-strain genomes for metagenomic binning, comparative biology and taxonomic classification.</title>
        <authorList>
            <person name="Goeker M."/>
        </authorList>
    </citation>
    <scope>NUCLEOTIDE SEQUENCE</scope>
    <source>
        <strain evidence="5">DSM 24202</strain>
    </source>
</reference>
<evidence type="ECO:0000259" key="4">
    <source>
        <dbReference type="Pfam" id="PF23357"/>
    </source>
</evidence>
<keyword evidence="2" id="KW-1133">Transmembrane helix</keyword>
<evidence type="ECO:0000256" key="2">
    <source>
        <dbReference type="SAM" id="Phobius"/>
    </source>
</evidence>
<evidence type="ECO:0000313" key="6">
    <source>
        <dbReference type="Proteomes" id="UP001238163"/>
    </source>
</evidence>
<evidence type="ECO:0000256" key="1">
    <source>
        <dbReference type="SAM" id="Coils"/>
    </source>
</evidence>
<feature type="coiled-coil region" evidence="1">
    <location>
        <begin position="530"/>
        <end position="619"/>
    </location>
</feature>
<feature type="domain" description="ABC-type uncharacterised transport system" evidence="3">
    <location>
        <begin position="181"/>
        <end position="503"/>
    </location>
</feature>
<comment type="caution">
    <text evidence="5">The sequence shown here is derived from an EMBL/GenBank/DDBJ whole genome shotgun (WGS) entry which is preliminary data.</text>
</comment>
<dbReference type="AlphaFoldDB" id="A0AAE3VF47"/>
<organism evidence="5 6">
    <name type="scientific">Oligosphaera ethanolica</name>
    <dbReference type="NCBI Taxonomy" id="760260"/>
    <lineage>
        <taxon>Bacteria</taxon>
        <taxon>Pseudomonadati</taxon>
        <taxon>Lentisphaerota</taxon>
        <taxon>Oligosphaeria</taxon>
        <taxon>Oligosphaerales</taxon>
        <taxon>Oligosphaeraceae</taxon>
        <taxon>Oligosphaera</taxon>
    </lineage>
</organism>
<name>A0AAE3VF47_9BACT</name>
<dbReference type="RefSeq" id="WP_307260532.1">
    <property type="nucleotide sequence ID" value="NZ_JAUSVL010000001.1"/>
</dbReference>
<keyword evidence="1" id="KW-0175">Coiled coil</keyword>
<keyword evidence="2" id="KW-0472">Membrane</keyword>
<sequence>MSSHKKHLEAFFYSLGGVAVMAVILIIVNLIFKPANVRWDVTSDKLFTLSDGTIQTLQKLDQPVSIRFYYSKDVAQMPVFMKTYANRVEDILKEYKRNAGKHIDVTKLNPQPDSDAEDSAHLDGVVGQPMDALGMEDRVYLGIAISCAGRLATLPFLSPERESLLEYDITRALINVTNPSKPKVGVISPMMVMGGIDNPNMMMQGQPGGMKPAWMIITELKKEYDVVELPVSSDAIADDIDIVMAIHPKELEAKTLFALDQFVLRGGRLIAFLDPMCMADMQNQPQQMQYMPPAASSLDPLLKAWGVSFETEKVVLDRSAATEIRQGPQSGAETMPSVLSLGVEHIDRNDPAVALLNSMLMLNTGAFAGTPAEGLTKTVLISSSDDSQFLEKYMAQRSGKDLMKDFRADLTTKELAIRLTGTFKTAYPDGKPGEAKADEDGKNGEAKAESVSTWLSASSKPGAVVLVADADMLYDPFCVRRSSIFGQTFVQPINQNLAFAQNMLESLSGDNALFSIRSRGGTSRPFTRVKAMELAANERYREQIAKLEAEVQDIQREINDLQRKRQPGERDLLSAEQRQALAKFRKKEAEAKQSLKSVRKQLRQDIDALENNIMLANIALMPALVVIGGLTLALVKRGRSKRK</sequence>
<dbReference type="Pfam" id="PF09822">
    <property type="entry name" value="ABC_transp_aux"/>
    <property type="match status" value="1"/>
</dbReference>
<dbReference type="Pfam" id="PF23357">
    <property type="entry name" value="DUF7088"/>
    <property type="match status" value="1"/>
</dbReference>
<dbReference type="InterPro" id="IPR055396">
    <property type="entry name" value="DUF7088"/>
</dbReference>
<evidence type="ECO:0000313" key="5">
    <source>
        <dbReference type="EMBL" id="MDQ0289185.1"/>
    </source>
</evidence>
<proteinExistence type="predicted"/>
<evidence type="ECO:0000259" key="3">
    <source>
        <dbReference type="Pfam" id="PF09822"/>
    </source>
</evidence>
<feature type="domain" description="DUF7088" evidence="4">
    <location>
        <begin position="43"/>
        <end position="145"/>
    </location>
</feature>
<feature type="transmembrane region" description="Helical" evidence="2">
    <location>
        <begin position="12"/>
        <end position="32"/>
    </location>
</feature>
<feature type="transmembrane region" description="Helical" evidence="2">
    <location>
        <begin position="613"/>
        <end position="635"/>
    </location>
</feature>
<keyword evidence="6" id="KW-1185">Reference proteome</keyword>